<gene>
    <name evidence="2" type="ORF">SteCoe_22640</name>
</gene>
<dbReference type="Pfam" id="PF04818">
    <property type="entry name" value="CID"/>
    <property type="match status" value="1"/>
</dbReference>
<organism evidence="2 3">
    <name type="scientific">Stentor coeruleus</name>
    <dbReference type="NCBI Taxonomy" id="5963"/>
    <lineage>
        <taxon>Eukaryota</taxon>
        <taxon>Sar</taxon>
        <taxon>Alveolata</taxon>
        <taxon>Ciliophora</taxon>
        <taxon>Postciliodesmatophora</taxon>
        <taxon>Heterotrichea</taxon>
        <taxon>Heterotrichida</taxon>
        <taxon>Stentoridae</taxon>
        <taxon>Stentor</taxon>
    </lineage>
</organism>
<dbReference type="PROSITE" id="PS51391">
    <property type="entry name" value="CID"/>
    <property type="match status" value="1"/>
</dbReference>
<protein>
    <recommendedName>
        <fullName evidence="1">CID domain-containing protein</fullName>
    </recommendedName>
</protein>
<dbReference type="AlphaFoldDB" id="A0A1R2BLU0"/>
<proteinExistence type="predicted"/>
<dbReference type="InterPro" id="IPR006569">
    <property type="entry name" value="CID_dom"/>
</dbReference>
<name>A0A1R2BLU0_9CILI</name>
<dbReference type="Proteomes" id="UP000187209">
    <property type="component" value="Unassembled WGS sequence"/>
</dbReference>
<comment type="caution">
    <text evidence="2">The sequence shown here is derived from an EMBL/GenBank/DDBJ whole genome shotgun (WGS) entry which is preliminary data.</text>
</comment>
<dbReference type="SMART" id="SM00582">
    <property type="entry name" value="RPR"/>
    <property type="match status" value="1"/>
</dbReference>
<sequence>MEAAEVEFLDSLRGLSTAKDKIFEISNLMLSHQATHAKQIVSLWLKEFQSLKEEKKKLAMLFVMNDAIMKCSRDSRGDEYLKEFPNIMSEIIQLLIDFKSEYLLEELRKIVMVWEKPGALIYVSQYTTQLKSDIQDAINAVQDDRTGASVIQEFEITKKLSALENKHEANLEMAKRVEGLTEKIHAFKRSEILALIEDYKEKCEEELIERSGILLELGELLEKEYAIYCGFNERIEEFKRS</sequence>
<evidence type="ECO:0000259" key="1">
    <source>
        <dbReference type="PROSITE" id="PS51391"/>
    </source>
</evidence>
<dbReference type="SUPFAM" id="SSF48464">
    <property type="entry name" value="ENTH/VHS domain"/>
    <property type="match status" value="1"/>
</dbReference>
<evidence type="ECO:0000313" key="3">
    <source>
        <dbReference type="Proteomes" id="UP000187209"/>
    </source>
</evidence>
<reference evidence="2 3" key="1">
    <citation type="submission" date="2016-11" db="EMBL/GenBank/DDBJ databases">
        <title>The macronuclear genome of Stentor coeruleus: a giant cell with tiny introns.</title>
        <authorList>
            <person name="Slabodnick M."/>
            <person name="Ruby J.G."/>
            <person name="Reiff S.B."/>
            <person name="Swart E.C."/>
            <person name="Gosai S."/>
            <person name="Prabakaran S."/>
            <person name="Witkowska E."/>
            <person name="Larue G.E."/>
            <person name="Fisher S."/>
            <person name="Freeman R.M."/>
            <person name="Gunawardena J."/>
            <person name="Chu W."/>
            <person name="Stover N.A."/>
            <person name="Gregory B.D."/>
            <person name="Nowacki M."/>
            <person name="Derisi J."/>
            <person name="Roy S.W."/>
            <person name="Marshall W.F."/>
            <person name="Sood P."/>
        </authorList>
    </citation>
    <scope>NUCLEOTIDE SEQUENCE [LARGE SCALE GENOMIC DNA]</scope>
    <source>
        <strain evidence="2">WM001</strain>
    </source>
</reference>
<dbReference type="InterPro" id="IPR008942">
    <property type="entry name" value="ENTH_VHS"/>
</dbReference>
<dbReference type="OrthoDB" id="10069473at2759"/>
<dbReference type="Gene3D" id="1.25.40.90">
    <property type="match status" value="1"/>
</dbReference>
<keyword evidence="3" id="KW-1185">Reference proteome</keyword>
<accession>A0A1R2BLU0</accession>
<feature type="domain" description="CID" evidence="1">
    <location>
        <begin position="1"/>
        <end position="138"/>
    </location>
</feature>
<evidence type="ECO:0000313" key="2">
    <source>
        <dbReference type="EMBL" id="OMJ77694.1"/>
    </source>
</evidence>
<dbReference type="EMBL" id="MPUH01000561">
    <property type="protein sequence ID" value="OMJ77694.1"/>
    <property type="molecule type" value="Genomic_DNA"/>
</dbReference>